<dbReference type="EMBL" id="CAJVPY010000890">
    <property type="protein sequence ID" value="CAG8497230.1"/>
    <property type="molecule type" value="Genomic_DNA"/>
</dbReference>
<accession>A0A9N9EX53</accession>
<keyword evidence="2" id="KW-1185">Reference proteome</keyword>
<name>A0A9N9EX53_9GLOM</name>
<proteinExistence type="predicted"/>
<feature type="non-terminal residue" evidence="1">
    <location>
        <position position="1"/>
    </location>
</feature>
<dbReference type="Proteomes" id="UP000789405">
    <property type="component" value="Unassembled WGS sequence"/>
</dbReference>
<gene>
    <name evidence="1" type="ORF">DERYTH_LOCUS2713</name>
</gene>
<dbReference type="AlphaFoldDB" id="A0A9N9EX53"/>
<evidence type="ECO:0000313" key="2">
    <source>
        <dbReference type="Proteomes" id="UP000789405"/>
    </source>
</evidence>
<protein>
    <submittedName>
        <fullName evidence="1">22987_t:CDS:1</fullName>
    </submittedName>
</protein>
<comment type="caution">
    <text evidence="1">The sequence shown here is derived from an EMBL/GenBank/DDBJ whole genome shotgun (WGS) entry which is preliminary data.</text>
</comment>
<reference evidence="1" key="1">
    <citation type="submission" date="2021-06" db="EMBL/GenBank/DDBJ databases">
        <authorList>
            <person name="Kallberg Y."/>
            <person name="Tangrot J."/>
            <person name="Rosling A."/>
        </authorList>
    </citation>
    <scope>NUCLEOTIDE SEQUENCE</scope>
    <source>
        <strain evidence="1">MA453B</strain>
    </source>
</reference>
<evidence type="ECO:0000313" key="1">
    <source>
        <dbReference type="EMBL" id="CAG8497230.1"/>
    </source>
</evidence>
<organism evidence="1 2">
    <name type="scientific">Dentiscutata erythropus</name>
    <dbReference type="NCBI Taxonomy" id="1348616"/>
    <lineage>
        <taxon>Eukaryota</taxon>
        <taxon>Fungi</taxon>
        <taxon>Fungi incertae sedis</taxon>
        <taxon>Mucoromycota</taxon>
        <taxon>Glomeromycotina</taxon>
        <taxon>Glomeromycetes</taxon>
        <taxon>Diversisporales</taxon>
        <taxon>Gigasporaceae</taxon>
        <taxon>Dentiscutata</taxon>
    </lineage>
</organism>
<sequence length="52" mass="5675">NHTYVKTIAQTHPKAKIVTSIDISFSPPPSNSSLPKRIAIGMLLIIYPTTVI</sequence>